<dbReference type="Proteomes" id="UP000284644">
    <property type="component" value="Unassembled WGS sequence"/>
</dbReference>
<evidence type="ECO:0000313" key="11">
    <source>
        <dbReference type="EMBL" id="RGN87886.1"/>
    </source>
</evidence>
<evidence type="ECO:0000256" key="5">
    <source>
        <dbReference type="ARBA" id="ARBA00022692"/>
    </source>
</evidence>
<dbReference type="PANTHER" id="PTHR32196">
    <property type="entry name" value="ABC TRANSPORTER PERMEASE PROTEIN YPHD-RELATED-RELATED"/>
    <property type="match status" value="1"/>
</dbReference>
<evidence type="ECO:0000313" key="22">
    <source>
        <dbReference type="Proteomes" id="UP000095409"/>
    </source>
</evidence>
<feature type="transmembrane region" description="Helical" evidence="8">
    <location>
        <begin position="51"/>
        <end position="73"/>
    </location>
</feature>
<dbReference type="Proteomes" id="UP000095409">
    <property type="component" value="Unassembled WGS sequence"/>
</dbReference>
<evidence type="ECO:0000313" key="21">
    <source>
        <dbReference type="EMBL" id="RYT67575.1"/>
    </source>
</evidence>
<evidence type="ECO:0000256" key="1">
    <source>
        <dbReference type="ARBA" id="ARBA00004651"/>
    </source>
</evidence>
<evidence type="ECO:0000313" key="27">
    <source>
        <dbReference type="Proteomes" id="UP000283928"/>
    </source>
</evidence>
<evidence type="ECO:0000313" key="9">
    <source>
        <dbReference type="EMBL" id="CUN39003.1"/>
    </source>
</evidence>
<keyword evidence="3" id="KW-1003">Cell membrane</keyword>
<dbReference type="GO" id="GO:0022857">
    <property type="term" value="F:transmembrane transporter activity"/>
    <property type="evidence" value="ECO:0007669"/>
    <property type="project" value="InterPro"/>
</dbReference>
<dbReference type="Pfam" id="PF02653">
    <property type="entry name" value="BPD_transp_2"/>
    <property type="match status" value="1"/>
</dbReference>
<dbReference type="EMBL" id="QRHZ01000001">
    <property type="protein sequence ID" value="RHG19863.1"/>
    <property type="molecule type" value="Genomic_DNA"/>
</dbReference>
<feature type="transmembrane region" description="Helical" evidence="8">
    <location>
        <begin position="94"/>
        <end position="115"/>
    </location>
</feature>
<evidence type="ECO:0000313" key="28">
    <source>
        <dbReference type="Proteomes" id="UP000284024"/>
    </source>
</evidence>
<name>A0A174K8C3_9FIRM</name>
<evidence type="ECO:0000313" key="13">
    <source>
        <dbReference type="EMBL" id="RGR50566.1"/>
    </source>
</evidence>
<dbReference type="Proteomes" id="UP000265828">
    <property type="component" value="Unassembled WGS sequence"/>
</dbReference>
<evidence type="ECO:0000313" key="14">
    <source>
        <dbReference type="EMBL" id="RGS76246.1"/>
    </source>
</evidence>
<evidence type="ECO:0000313" key="30">
    <source>
        <dbReference type="Proteomes" id="UP000284242"/>
    </source>
</evidence>
<dbReference type="Proteomes" id="UP000285839">
    <property type="component" value="Unassembled WGS sequence"/>
</dbReference>
<dbReference type="EMBL" id="RCXQ01000004">
    <property type="protein sequence ID" value="RYT67575.1"/>
    <property type="molecule type" value="Genomic_DNA"/>
</dbReference>
<evidence type="ECO:0000313" key="12">
    <source>
        <dbReference type="EMBL" id="RGQ06067.1"/>
    </source>
</evidence>
<evidence type="ECO:0000313" key="26">
    <source>
        <dbReference type="Proteomes" id="UP000283585"/>
    </source>
</evidence>
<reference evidence="24 25" key="2">
    <citation type="submission" date="2018-08" db="EMBL/GenBank/DDBJ databases">
        <title>A genome reference for cultivated species of the human gut microbiota.</title>
        <authorList>
            <person name="Zou Y."/>
            <person name="Xue W."/>
            <person name="Luo G."/>
        </authorList>
    </citation>
    <scope>NUCLEOTIDE SEQUENCE [LARGE SCALE GENOMIC DNA]</scope>
    <source>
        <strain evidence="15 25">AF14-23</strain>
        <strain evidence="14 30">AF21-24</strain>
        <strain evidence="13 32">AF25-21</strain>
        <strain evidence="12 26">AF29-2BH</strain>
        <strain evidence="20 33">AF37-6AC</strain>
        <strain evidence="19 28">AM18-2AC</strain>
        <strain evidence="18 29">AM22-9LB</strain>
        <strain evidence="17 27">AM27-32LB</strain>
        <strain evidence="16 31">AM29-25AC</strain>
        <strain evidence="11 24">OM03-6</strain>
    </source>
</reference>
<evidence type="ECO:0000256" key="2">
    <source>
        <dbReference type="ARBA" id="ARBA00022448"/>
    </source>
</evidence>
<dbReference type="EMBL" id="QRVV01000001">
    <property type="protein sequence ID" value="RGS76246.1"/>
    <property type="molecule type" value="Genomic_DNA"/>
</dbReference>
<dbReference type="Proteomes" id="UP000261105">
    <property type="component" value="Unassembled WGS sequence"/>
</dbReference>
<keyword evidence="4" id="KW-0997">Cell inner membrane</keyword>
<evidence type="ECO:0000313" key="19">
    <source>
        <dbReference type="EMBL" id="RHH21210.1"/>
    </source>
</evidence>
<dbReference type="EMBL" id="QROS01000002">
    <property type="protein sequence ID" value="RHL49500.1"/>
    <property type="molecule type" value="Genomic_DNA"/>
</dbReference>
<dbReference type="EMBL" id="QRJH01000001">
    <property type="protein sequence ID" value="RHH21210.1"/>
    <property type="molecule type" value="Genomic_DNA"/>
</dbReference>
<evidence type="ECO:0000313" key="34">
    <source>
        <dbReference type="Proteomes" id="UP000293506"/>
    </source>
</evidence>
<keyword evidence="2" id="KW-0813">Transport</keyword>
<dbReference type="GeneID" id="79804395"/>
<feature type="transmembrane region" description="Helical" evidence="8">
    <location>
        <begin position="225"/>
        <end position="245"/>
    </location>
</feature>
<dbReference type="EMBL" id="QSJW01000002">
    <property type="protein sequence ID" value="RHE14853.1"/>
    <property type="molecule type" value="Genomic_DNA"/>
</dbReference>
<evidence type="ECO:0000313" key="24">
    <source>
        <dbReference type="Proteomes" id="UP000261105"/>
    </source>
</evidence>
<evidence type="ECO:0000256" key="6">
    <source>
        <dbReference type="ARBA" id="ARBA00022989"/>
    </source>
</evidence>
<dbReference type="EMBL" id="QSKO01000005">
    <property type="protein sequence ID" value="RHE76473.1"/>
    <property type="molecule type" value="Genomic_DNA"/>
</dbReference>
<feature type="transmembrane region" description="Helical" evidence="8">
    <location>
        <begin position="265"/>
        <end position="292"/>
    </location>
</feature>
<evidence type="ECO:0000256" key="4">
    <source>
        <dbReference type="ARBA" id="ARBA00022519"/>
    </source>
</evidence>
<dbReference type="GO" id="GO:0005886">
    <property type="term" value="C:plasma membrane"/>
    <property type="evidence" value="ECO:0007669"/>
    <property type="project" value="UniProtKB-SubCell"/>
</dbReference>
<dbReference type="Proteomes" id="UP000284220">
    <property type="component" value="Unassembled WGS sequence"/>
</dbReference>
<keyword evidence="5 8" id="KW-0812">Transmembrane</keyword>
<accession>A0A174K8C3</accession>
<dbReference type="Proteomes" id="UP000284024">
    <property type="component" value="Unassembled WGS sequence"/>
</dbReference>
<dbReference type="Proteomes" id="UP000095413">
    <property type="component" value="Unassembled WGS sequence"/>
</dbReference>
<dbReference type="CDD" id="cd06579">
    <property type="entry name" value="TM_PBP1_transp_AraH_like"/>
    <property type="match status" value="1"/>
</dbReference>
<evidence type="ECO:0000256" key="3">
    <source>
        <dbReference type="ARBA" id="ARBA00022475"/>
    </source>
</evidence>
<evidence type="ECO:0000313" key="31">
    <source>
        <dbReference type="Proteomes" id="UP000284644"/>
    </source>
</evidence>
<evidence type="ECO:0000256" key="7">
    <source>
        <dbReference type="ARBA" id="ARBA00023136"/>
    </source>
</evidence>
<dbReference type="EMBL" id="CZBA01000001">
    <property type="protein sequence ID" value="CUP07091.1"/>
    <property type="molecule type" value="Genomic_DNA"/>
</dbReference>
<evidence type="ECO:0000313" key="32">
    <source>
        <dbReference type="Proteomes" id="UP000285839"/>
    </source>
</evidence>
<organism evidence="10 23">
    <name type="scientific">Blautia obeum</name>
    <dbReference type="NCBI Taxonomy" id="40520"/>
    <lineage>
        <taxon>Bacteria</taxon>
        <taxon>Bacillati</taxon>
        <taxon>Bacillota</taxon>
        <taxon>Clostridia</taxon>
        <taxon>Lachnospirales</taxon>
        <taxon>Lachnospiraceae</taxon>
        <taxon>Blautia</taxon>
    </lineage>
</organism>
<evidence type="ECO:0000313" key="33">
    <source>
        <dbReference type="Proteomes" id="UP000285897"/>
    </source>
</evidence>
<gene>
    <name evidence="10" type="primary">alsC_1</name>
    <name evidence="20" type="ORF">DW021_03930</name>
    <name evidence="19" type="ORF">DW222_01890</name>
    <name evidence="18" type="ORF">DW272_01270</name>
    <name evidence="17" type="ORF">DW723_05140</name>
    <name evidence="16" type="ORF">DW767_03470</name>
    <name evidence="15" type="ORF">DWW07_03930</name>
    <name evidence="14" type="ORF">DWX77_00655</name>
    <name evidence="13" type="ORF">DWY46_04055</name>
    <name evidence="12" type="ORF">DWZ12_06255</name>
    <name evidence="11" type="ORF">DXB38_07190</name>
    <name evidence="21" type="ORF">EAI82_06535</name>
    <name evidence="9" type="ORF">ERS852394_00109</name>
    <name evidence="10" type="ORF">ERS852533_00212</name>
</gene>
<comment type="subcellular location">
    <subcellularLocation>
        <location evidence="1">Cell membrane</location>
        <topology evidence="1">Multi-pass membrane protein</topology>
    </subcellularLocation>
</comment>
<dbReference type="EMBL" id="QSUZ01000007">
    <property type="protein sequence ID" value="RGN87886.1"/>
    <property type="molecule type" value="Genomic_DNA"/>
</dbReference>
<dbReference type="AlphaFoldDB" id="A0A174K8C3"/>
<dbReference type="Proteomes" id="UP000285897">
    <property type="component" value="Unassembled WGS sequence"/>
</dbReference>
<dbReference type="EMBL" id="QRSS01000005">
    <property type="protein sequence ID" value="RGQ06067.1"/>
    <property type="molecule type" value="Genomic_DNA"/>
</dbReference>
<reference evidence="22 23" key="1">
    <citation type="submission" date="2015-09" db="EMBL/GenBank/DDBJ databases">
        <authorList>
            <consortium name="Pathogen Informatics"/>
        </authorList>
    </citation>
    <scope>NUCLEOTIDE SEQUENCE [LARGE SCALE GENOMIC DNA]</scope>
    <source>
        <strain evidence="9 22">2789STDY5608837</strain>
        <strain evidence="10 23">2789STDY5834921</strain>
    </source>
</reference>
<dbReference type="EMBL" id="CYZD01000001">
    <property type="protein sequence ID" value="CUN39003.1"/>
    <property type="molecule type" value="Genomic_DNA"/>
</dbReference>
<dbReference type="PANTHER" id="PTHR32196:SF21">
    <property type="entry name" value="ABC TRANSPORTER PERMEASE PROTEIN YPHD-RELATED"/>
    <property type="match status" value="1"/>
</dbReference>
<dbReference type="Proteomes" id="UP000293506">
    <property type="component" value="Unassembled WGS sequence"/>
</dbReference>
<evidence type="ECO:0000313" key="16">
    <source>
        <dbReference type="EMBL" id="RHE14853.1"/>
    </source>
</evidence>
<keyword evidence="6 8" id="KW-1133">Transmembrane helix</keyword>
<evidence type="ECO:0000256" key="8">
    <source>
        <dbReference type="SAM" id="Phobius"/>
    </source>
</evidence>
<feature type="transmembrane region" description="Helical" evidence="8">
    <location>
        <begin position="175"/>
        <end position="194"/>
    </location>
</feature>
<dbReference type="Proteomes" id="UP000284242">
    <property type="component" value="Unassembled WGS sequence"/>
</dbReference>
<dbReference type="EMBL" id="QRZI01000002">
    <property type="protein sequence ID" value="RGV65708.1"/>
    <property type="molecule type" value="Genomic_DNA"/>
</dbReference>
<dbReference type="Proteomes" id="UP000283585">
    <property type="component" value="Unassembled WGS sequence"/>
</dbReference>
<evidence type="ECO:0000313" key="15">
    <source>
        <dbReference type="EMBL" id="RGV65708.1"/>
    </source>
</evidence>
<dbReference type="Proteomes" id="UP000283928">
    <property type="component" value="Unassembled WGS sequence"/>
</dbReference>
<protein>
    <submittedName>
        <fullName evidence="11">ABC transporter permease</fullName>
    </submittedName>
    <submittedName>
        <fullName evidence="10">D-allose transport system permease protein AlsC</fullName>
    </submittedName>
</protein>
<proteinExistence type="predicted"/>
<evidence type="ECO:0000313" key="29">
    <source>
        <dbReference type="Proteomes" id="UP000284220"/>
    </source>
</evidence>
<dbReference type="OrthoDB" id="9813906at2"/>
<dbReference type="InterPro" id="IPR001851">
    <property type="entry name" value="ABC_transp_permease"/>
</dbReference>
<reference evidence="21 34" key="3">
    <citation type="journal article" date="2019" name="Science, e1252229">
        <title>Invertible promoters mediate bacterial phase variation, antibiotic resistance, and host adaptation in the gut.</title>
        <authorList>
            <person name="Jiang X."/>
            <person name="Hall A.B."/>
            <person name="Arthur T.D."/>
            <person name="Plichta D.R."/>
            <person name="Covington C.T."/>
            <person name="Poyet M."/>
            <person name="Crothers J."/>
            <person name="Moses P.L."/>
            <person name="Tolonen A.C."/>
            <person name="Vlamakis H."/>
            <person name="Alm E.J."/>
            <person name="Xavier R.J."/>
        </authorList>
    </citation>
    <scope>NUCLEOTIDE SEQUENCE [LARGE SCALE GENOMIC DNA]</scope>
    <source>
        <strain evidence="34">af_0058</strain>
        <strain evidence="21">Af_0058</strain>
    </source>
</reference>
<sequence>MNKKVKKIFQSNEPYIFLIIILLGIVVQIRSGQFFTANNIVDLLSAMIVPGLFAIAEFMALIAGGIDVSFPALASLSAYATTKFLLDKNYEGNVLLAFVIAIAIGAVLGAFNGYFIGYLNLNAMIVTLGSASIFQGIMQGTLRANQLSVIPPGMKSFGTAAFLTATNKANGLTSILPYTFIILVLVCAVMHFVLHYTIFGRGIYAIGGNPQSAHTAGFNVKRTKFIMYIIIGMIASASGICRVCMMQQMHPTNMLGMEMNIIAGVVLGGVALTGGAGTLTGCILGTFLIILVQNSMILLGIPTTWSDVFVGLVIVIGVSLTAWQSTRTSKSKKKAVKEGA</sequence>
<evidence type="ECO:0000313" key="23">
    <source>
        <dbReference type="Proteomes" id="UP000095413"/>
    </source>
</evidence>
<dbReference type="EMBL" id="QRUH01000002">
    <property type="protein sequence ID" value="RGR50566.1"/>
    <property type="molecule type" value="Genomic_DNA"/>
</dbReference>
<evidence type="ECO:0000313" key="18">
    <source>
        <dbReference type="EMBL" id="RHG19863.1"/>
    </source>
</evidence>
<feature type="transmembrane region" description="Helical" evidence="8">
    <location>
        <begin position="304"/>
        <end position="323"/>
    </location>
</feature>
<dbReference type="RefSeq" id="WP_005425415.1">
    <property type="nucleotide sequence ID" value="NZ_CAXSOH010000004.1"/>
</dbReference>
<evidence type="ECO:0000313" key="25">
    <source>
        <dbReference type="Proteomes" id="UP000265828"/>
    </source>
</evidence>
<evidence type="ECO:0000313" key="17">
    <source>
        <dbReference type="EMBL" id="RHE76473.1"/>
    </source>
</evidence>
<evidence type="ECO:0000313" key="20">
    <source>
        <dbReference type="EMBL" id="RHL49500.1"/>
    </source>
</evidence>
<keyword evidence="7 8" id="KW-0472">Membrane</keyword>
<evidence type="ECO:0000313" key="10">
    <source>
        <dbReference type="EMBL" id="CUP07091.1"/>
    </source>
</evidence>
<feature type="transmembrane region" description="Helical" evidence="8">
    <location>
        <begin position="12"/>
        <end position="31"/>
    </location>
</feature>